<accession>A0A840SIL8</accession>
<feature type="active site" evidence="3">
    <location>
        <position position="38"/>
    </location>
</feature>
<dbReference type="GO" id="GO:0016020">
    <property type="term" value="C:membrane"/>
    <property type="evidence" value="ECO:0007669"/>
    <property type="project" value="UniProtKB-SubCell"/>
</dbReference>
<keyword evidence="4" id="KW-0472">Membrane</keyword>
<dbReference type="Pfam" id="PF10502">
    <property type="entry name" value="Peptidase_S26"/>
    <property type="match status" value="1"/>
</dbReference>
<evidence type="ECO:0000256" key="1">
    <source>
        <dbReference type="ARBA" id="ARBA00009370"/>
    </source>
</evidence>
<dbReference type="RefSeq" id="WP_184653151.1">
    <property type="nucleotide sequence ID" value="NZ_JACHFR010000003.1"/>
</dbReference>
<comment type="catalytic activity">
    <reaction evidence="4">
        <text>Cleavage of hydrophobic, N-terminal signal or leader sequences from secreted and periplasmic proteins.</text>
        <dbReference type="EC" id="3.4.21.89"/>
    </reaction>
</comment>
<dbReference type="InterPro" id="IPR000223">
    <property type="entry name" value="Pept_S26A_signal_pept_1"/>
</dbReference>
<feature type="active site" evidence="3">
    <location>
        <position position="90"/>
    </location>
</feature>
<dbReference type="PANTHER" id="PTHR43390">
    <property type="entry name" value="SIGNAL PEPTIDASE I"/>
    <property type="match status" value="1"/>
</dbReference>
<dbReference type="InterPro" id="IPR036286">
    <property type="entry name" value="LexA/Signal_pep-like_sf"/>
</dbReference>
<dbReference type="Gene3D" id="2.10.109.10">
    <property type="entry name" value="Umud Fragment, subunit A"/>
    <property type="match status" value="1"/>
</dbReference>
<dbReference type="SUPFAM" id="SSF51306">
    <property type="entry name" value="LexA/Signal peptidase"/>
    <property type="match status" value="1"/>
</dbReference>
<keyword evidence="4 6" id="KW-0378">Hydrolase</keyword>
<evidence type="ECO:0000256" key="3">
    <source>
        <dbReference type="PIRSR" id="PIRSR600223-1"/>
    </source>
</evidence>
<keyword evidence="4" id="KW-1133">Transmembrane helix</keyword>
<keyword evidence="4" id="KW-0645">Protease</keyword>
<dbReference type="EMBL" id="JACHFR010000003">
    <property type="protein sequence ID" value="MBB5219746.1"/>
    <property type="molecule type" value="Genomic_DNA"/>
</dbReference>
<dbReference type="CDD" id="cd06530">
    <property type="entry name" value="S26_SPase_I"/>
    <property type="match status" value="1"/>
</dbReference>
<dbReference type="InterPro" id="IPR019533">
    <property type="entry name" value="Peptidase_S26"/>
</dbReference>
<gene>
    <name evidence="6" type="ORF">HNP77_002128</name>
</gene>
<feature type="domain" description="Peptidase S26" evidence="5">
    <location>
        <begin position="10"/>
        <end position="167"/>
    </location>
</feature>
<sequence>MKKEIILNFIIKILIITLAAAIILKLFVIEFYKISGISMEPAIHSGSTITVNKISYGLVIPFSDRTLFNWSRPERNDIIVYMYNNRMIIKRCVATAGDTLEYSYDSGYNLKVNGLTVPLSKQQYENLKNNTSVPENTVFALGDNFAISSDSRNYGFVPVNNVLGRVLCR</sequence>
<dbReference type="AlphaFoldDB" id="A0A840SIL8"/>
<comment type="caution">
    <text evidence="6">The sequence shown here is derived from an EMBL/GenBank/DDBJ whole genome shotgun (WGS) entry which is preliminary data.</text>
</comment>
<dbReference type="GO" id="GO:0009003">
    <property type="term" value="F:signal peptidase activity"/>
    <property type="evidence" value="ECO:0007669"/>
    <property type="project" value="UniProtKB-EC"/>
</dbReference>
<name>A0A840SIL8_9SPIR</name>
<reference evidence="6 7" key="1">
    <citation type="submission" date="2020-08" db="EMBL/GenBank/DDBJ databases">
        <title>Genomic Encyclopedia of Type Strains, Phase IV (KMG-IV): sequencing the most valuable type-strain genomes for metagenomic binning, comparative biology and taxonomic classification.</title>
        <authorList>
            <person name="Goeker M."/>
        </authorList>
    </citation>
    <scope>NUCLEOTIDE SEQUENCE [LARGE SCALE GENOMIC DNA]</scope>
    <source>
        <strain evidence="6 7">DSM 103679</strain>
    </source>
</reference>
<dbReference type="PRINTS" id="PR00727">
    <property type="entry name" value="LEADERPTASE"/>
</dbReference>
<evidence type="ECO:0000259" key="5">
    <source>
        <dbReference type="Pfam" id="PF10502"/>
    </source>
</evidence>
<protein>
    <recommendedName>
        <fullName evidence="2 4">Signal peptidase I</fullName>
        <ecNumber evidence="4">3.4.21.89</ecNumber>
    </recommendedName>
</protein>
<proteinExistence type="inferred from homology"/>
<dbReference type="EC" id="3.4.21.89" evidence="4"/>
<comment type="similarity">
    <text evidence="1 4">Belongs to the peptidase S26 family.</text>
</comment>
<evidence type="ECO:0000256" key="2">
    <source>
        <dbReference type="ARBA" id="ARBA00019232"/>
    </source>
</evidence>
<evidence type="ECO:0000256" key="4">
    <source>
        <dbReference type="RuleBase" id="RU362042"/>
    </source>
</evidence>
<evidence type="ECO:0000313" key="6">
    <source>
        <dbReference type="EMBL" id="MBB5219746.1"/>
    </source>
</evidence>
<keyword evidence="4" id="KW-0812">Transmembrane</keyword>
<feature type="transmembrane region" description="Helical" evidence="4">
    <location>
        <begin position="6"/>
        <end position="29"/>
    </location>
</feature>
<organism evidence="6 7">
    <name type="scientific">Treponema rectale</name>
    <dbReference type="NCBI Taxonomy" id="744512"/>
    <lineage>
        <taxon>Bacteria</taxon>
        <taxon>Pseudomonadati</taxon>
        <taxon>Spirochaetota</taxon>
        <taxon>Spirochaetia</taxon>
        <taxon>Spirochaetales</taxon>
        <taxon>Treponemataceae</taxon>
        <taxon>Treponema</taxon>
    </lineage>
</organism>
<comment type="subcellular location">
    <subcellularLocation>
        <location evidence="4">Membrane</location>
        <topology evidence="4">Single-pass type II membrane protein</topology>
    </subcellularLocation>
</comment>
<dbReference type="PANTHER" id="PTHR43390:SF1">
    <property type="entry name" value="CHLOROPLAST PROCESSING PEPTIDASE"/>
    <property type="match status" value="1"/>
</dbReference>
<dbReference type="Proteomes" id="UP000578697">
    <property type="component" value="Unassembled WGS sequence"/>
</dbReference>
<dbReference type="GO" id="GO:0004252">
    <property type="term" value="F:serine-type endopeptidase activity"/>
    <property type="evidence" value="ECO:0007669"/>
    <property type="project" value="InterPro"/>
</dbReference>
<dbReference type="NCBIfam" id="TIGR02227">
    <property type="entry name" value="sigpep_I_bact"/>
    <property type="match status" value="1"/>
</dbReference>
<evidence type="ECO:0000313" key="7">
    <source>
        <dbReference type="Proteomes" id="UP000578697"/>
    </source>
</evidence>
<keyword evidence="7" id="KW-1185">Reference proteome</keyword>
<dbReference type="GO" id="GO:0006465">
    <property type="term" value="P:signal peptide processing"/>
    <property type="evidence" value="ECO:0007669"/>
    <property type="project" value="InterPro"/>
</dbReference>